<feature type="transmembrane region" description="Helical" evidence="5">
    <location>
        <begin position="21"/>
        <end position="41"/>
    </location>
</feature>
<keyword evidence="3 5" id="KW-1133">Transmembrane helix</keyword>
<dbReference type="PANTHER" id="PTHR11662:SF399">
    <property type="entry name" value="FI19708P1-RELATED"/>
    <property type="match status" value="1"/>
</dbReference>
<accession>A0ABQ9FWY8</accession>
<evidence type="ECO:0000256" key="4">
    <source>
        <dbReference type="ARBA" id="ARBA00023136"/>
    </source>
</evidence>
<organism evidence="6 7">
    <name type="scientific">Tegillarca granosa</name>
    <name type="common">Malaysian cockle</name>
    <name type="synonym">Anadara granosa</name>
    <dbReference type="NCBI Taxonomy" id="220873"/>
    <lineage>
        <taxon>Eukaryota</taxon>
        <taxon>Metazoa</taxon>
        <taxon>Spiralia</taxon>
        <taxon>Lophotrochozoa</taxon>
        <taxon>Mollusca</taxon>
        <taxon>Bivalvia</taxon>
        <taxon>Autobranchia</taxon>
        <taxon>Pteriomorphia</taxon>
        <taxon>Arcoida</taxon>
        <taxon>Arcoidea</taxon>
        <taxon>Arcidae</taxon>
        <taxon>Tegillarca</taxon>
    </lineage>
</organism>
<comment type="subcellular location">
    <subcellularLocation>
        <location evidence="1">Membrane</location>
        <topology evidence="1">Multi-pass membrane protein</topology>
    </subcellularLocation>
</comment>
<dbReference type="InterPro" id="IPR050382">
    <property type="entry name" value="MFS_Na/Anion_cotransporter"/>
</dbReference>
<evidence type="ECO:0000256" key="2">
    <source>
        <dbReference type="ARBA" id="ARBA00022692"/>
    </source>
</evidence>
<evidence type="ECO:0000313" key="6">
    <source>
        <dbReference type="EMBL" id="KAJ8320265.1"/>
    </source>
</evidence>
<sequence>MFITDRLIAKRYLAVSTVRKLFLIFGFVGSSPFILWVSFLGKESRDLIVALIVIYWTVQSTTNAGFRVNHLDIAPKYV</sequence>
<keyword evidence="4 5" id="KW-0472">Membrane</keyword>
<gene>
    <name evidence="6" type="ORF">KUTeg_001852</name>
</gene>
<evidence type="ECO:0000256" key="5">
    <source>
        <dbReference type="SAM" id="Phobius"/>
    </source>
</evidence>
<evidence type="ECO:0000313" key="7">
    <source>
        <dbReference type="Proteomes" id="UP001217089"/>
    </source>
</evidence>
<comment type="caution">
    <text evidence="6">The sequence shown here is derived from an EMBL/GenBank/DDBJ whole genome shotgun (WGS) entry which is preliminary data.</text>
</comment>
<name>A0ABQ9FWY8_TEGGR</name>
<keyword evidence="7" id="KW-1185">Reference proteome</keyword>
<dbReference type="Proteomes" id="UP001217089">
    <property type="component" value="Unassembled WGS sequence"/>
</dbReference>
<protein>
    <submittedName>
        <fullName evidence="6">Uncharacterized protein</fullName>
    </submittedName>
</protein>
<evidence type="ECO:0000256" key="3">
    <source>
        <dbReference type="ARBA" id="ARBA00022989"/>
    </source>
</evidence>
<dbReference type="EMBL" id="JARBDR010000141">
    <property type="protein sequence ID" value="KAJ8320265.1"/>
    <property type="molecule type" value="Genomic_DNA"/>
</dbReference>
<dbReference type="PANTHER" id="PTHR11662">
    <property type="entry name" value="SOLUTE CARRIER FAMILY 17"/>
    <property type="match status" value="1"/>
</dbReference>
<evidence type="ECO:0000256" key="1">
    <source>
        <dbReference type="ARBA" id="ARBA00004141"/>
    </source>
</evidence>
<proteinExistence type="predicted"/>
<keyword evidence="2 5" id="KW-0812">Transmembrane</keyword>
<reference evidence="6 7" key="1">
    <citation type="submission" date="2022-12" db="EMBL/GenBank/DDBJ databases">
        <title>Chromosome-level genome of Tegillarca granosa.</title>
        <authorList>
            <person name="Kim J."/>
        </authorList>
    </citation>
    <scope>NUCLEOTIDE SEQUENCE [LARGE SCALE GENOMIC DNA]</scope>
    <source>
        <strain evidence="6">Teg-2019</strain>
        <tissue evidence="6">Adductor muscle</tissue>
    </source>
</reference>